<reference evidence="10 11" key="1">
    <citation type="submission" date="2020-06" db="EMBL/GenBank/DDBJ databases">
        <authorList>
            <person name="Li R."/>
            <person name="Bekaert M."/>
        </authorList>
    </citation>
    <scope>NUCLEOTIDE SEQUENCE [LARGE SCALE GENOMIC DNA]</scope>
    <source>
        <strain evidence="11">wild</strain>
    </source>
</reference>
<dbReference type="InterPro" id="IPR050951">
    <property type="entry name" value="Retrovirus_Pol_polyprotein"/>
</dbReference>
<evidence type="ECO:0000313" key="11">
    <source>
        <dbReference type="Proteomes" id="UP000507470"/>
    </source>
</evidence>
<dbReference type="PANTHER" id="PTHR37984:SF11">
    <property type="entry name" value="INTEGRASE CATALYTIC DOMAIN-CONTAINING PROTEIN"/>
    <property type="match status" value="1"/>
</dbReference>
<feature type="domain" description="Integrase zinc-binding" evidence="9">
    <location>
        <begin position="142"/>
        <end position="194"/>
    </location>
</feature>
<gene>
    <name evidence="10" type="ORF">MCOR_46216</name>
</gene>
<dbReference type="InterPro" id="IPR041588">
    <property type="entry name" value="Integrase_H2C2"/>
</dbReference>
<feature type="region of interest" description="Disordered" evidence="7">
    <location>
        <begin position="261"/>
        <end position="293"/>
    </location>
</feature>
<keyword evidence="4" id="KW-0255">Endonuclease</keyword>
<feature type="domain" description="Reverse transcriptase RNase H-like" evidence="8">
    <location>
        <begin position="30"/>
        <end position="133"/>
    </location>
</feature>
<evidence type="ECO:0000256" key="5">
    <source>
        <dbReference type="ARBA" id="ARBA00022801"/>
    </source>
</evidence>
<dbReference type="InterPro" id="IPR043502">
    <property type="entry name" value="DNA/RNA_pol_sf"/>
</dbReference>
<accession>A0A6J8E1F1</accession>
<dbReference type="AlphaFoldDB" id="A0A6J8E1F1"/>
<dbReference type="SUPFAM" id="SSF56672">
    <property type="entry name" value="DNA/RNA polymerases"/>
    <property type="match status" value="1"/>
</dbReference>
<dbReference type="GO" id="GO:0004519">
    <property type="term" value="F:endonuclease activity"/>
    <property type="evidence" value="ECO:0007669"/>
    <property type="project" value="UniProtKB-KW"/>
</dbReference>
<dbReference type="GO" id="GO:0016787">
    <property type="term" value="F:hydrolase activity"/>
    <property type="evidence" value="ECO:0007669"/>
    <property type="project" value="UniProtKB-KW"/>
</dbReference>
<evidence type="ECO:0000256" key="3">
    <source>
        <dbReference type="ARBA" id="ARBA00022722"/>
    </source>
</evidence>
<keyword evidence="6" id="KW-0695">RNA-directed DNA polymerase</keyword>
<dbReference type="Gene3D" id="1.10.340.70">
    <property type="match status" value="1"/>
</dbReference>
<dbReference type="Proteomes" id="UP000507470">
    <property type="component" value="Unassembled WGS sequence"/>
</dbReference>
<dbReference type="EMBL" id="CACVKT020008132">
    <property type="protein sequence ID" value="CAC5413315.1"/>
    <property type="molecule type" value="Genomic_DNA"/>
</dbReference>
<evidence type="ECO:0008006" key="12">
    <source>
        <dbReference type="Google" id="ProtNLM"/>
    </source>
</evidence>
<dbReference type="Pfam" id="PF17921">
    <property type="entry name" value="Integrase_H2C2"/>
    <property type="match status" value="1"/>
</dbReference>
<dbReference type="Pfam" id="PF17917">
    <property type="entry name" value="RT_RNaseH"/>
    <property type="match status" value="1"/>
</dbReference>
<dbReference type="FunFam" id="3.10.20.370:FF:000001">
    <property type="entry name" value="Retrovirus-related Pol polyprotein from transposon 17.6-like protein"/>
    <property type="match status" value="1"/>
</dbReference>
<keyword evidence="5" id="KW-0378">Hydrolase</keyword>
<evidence type="ECO:0000256" key="2">
    <source>
        <dbReference type="ARBA" id="ARBA00022695"/>
    </source>
</evidence>
<name>A0A6J8E1F1_MYTCO</name>
<evidence type="ECO:0000313" key="10">
    <source>
        <dbReference type="EMBL" id="CAC5413315.1"/>
    </source>
</evidence>
<dbReference type="CDD" id="cd09274">
    <property type="entry name" value="RNase_HI_RT_Ty3"/>
    <property type="match status" value="1"/>
</dbReference>
<evidence type="ECO:0000256" key="7">
    <source>
        <dbReference type="SAM" id="MobiDB-lite"/>
    </source>
</evidence>
<keyword evidence="2" id="KW-0548">Nucleotidyltransferase</keyword>
<evidence type="ECO:0000259" key="8">
    <source>
        <dbReference type="Pfam" id="PF17917"/>
    </source>
</evidence>
<dbReference type="OrthoDB" id="6139274at2759"/>
<evidence type="ECO:0000256" key="6">
    <source>
        <dbReference type="ARBA" id="ARBA00022918"/>
    </source>
</evidence>
<evidence type="ECO:0000256" key="4">
    <source>
        <dbReference type="ARBA" id="ARBA00022759"/>
    </source>
</evidence>
<dbReference type="Gene3D" id="3.10.20.370">
    <property type="match status" value="1"/>
</dbReference>
<organism evidence="10 11">
    <name type="scientific">Mytilus coruscus</name>
    <name type="common">Sea mussel</name>
    <dbReference type="NCBI Taxonomy" id="42192"/>
    <lineage>
        <taxon>Eukaryota</taxon>
        <taxon>Metazoa</taxon>
        <taxon>Spiralia</taxon>
        <taxon>Lophotrochozoa</taxon>
        <taxon>Mollusca</taxon>
        <taxon>Bivalvia</taxon>
        <taxon>Autobranchia</taxon>
        <taxon>Pteriomorphia</taxon>
        <taxon>Mytilida</taxon>
        <taxon>Mytiloidea</taxon>
        <taxon>Mytilidae</taxon>
        <taxon>Mytilinae</taxon>
        <taxon>Mytilus</taxon>
    </lineage>
</organism>
<evidence type="ECO:0000259" key="9">
    <source>
        <dbReference type="Pfam" id="PF17921"/>
    </source>
</evidence>
<keyword evidence="3" id="KW-0540">Nuclease</keyword>
<sequence>MDLVSRHQDVFGEMERLLASAKTLAYYNSSAETHVIVDASFVGLGPILSQKQSDGNFRPVTFASRTLTDVEQRYSQTGREALAVVWVCERFHLYLYGKEFILVTDHKPLDIIYFPKSKPPACIERWAMLLQPYTFKGSQIVIPDKLRKQTLQLAHEGHQGIVKTKLRLRGKVWWPGIDQDAENLVKSCKACQVVGPMPKQEPIKRTQLPDGPWQDLSNAENRDWRKEIPKFLLAYRSTQHSTTGKIPQNFYSIGKCTKLPEVDTEKGKDDPDTRRKDSEMKEKGKIYADQKKKTRESDIDIGDIVLQKQTKLTNCPQPSNTIRIMLLREKDHDLPKRTMKGIFPKGTVHLLKSVTDK</sequence>
<evidence type="ECO:0000256" key="1">
    <source>
        <dbReference type="ARBA" id="ARBA00022679"/>
    </source>
</evidence>
<keyword evidence="11" id="KW-1185">Reference proteome</keyword>
<dbReference type="InterPro" id="IPR041373">
    <property type="entry name" value="RT_RNaseH"/>
</dbReference>
<dbReference type="FunFam" id="1.10.340.70:FF:000004">
    <property type="entry name" value="Retrovirus-related Pol polyprotein from transposon 297-like Protein"/>
    <property type="match status" value="1"/>
</dbReference>
<proteinExistence type="predicted"/>
<keyword evidence="1" id="KW-0808">Transferase</keyword>
<dbReference type="PANTHER" id="PTHR37984">
    <property type="entry name" value="PROTEIN CBG26694"/>
    <property type="match status" value="1"/>
</dbReference>
<protein>
    <recommendedName>
        <fullName evidence="12">Reverse transcriptase RNase H-like domain-containing protein</fullName>
    </recommendedName>
</protein>
<dbReference type="GO" id="GO:0003964">
    <property type="term" value="F:RNA-directed DNA polymerase activity"/>
    <property type="evidence" value="ECO:0007669"/>
    <property type="project" value="UniProtKB-KW"/>
</dbReference>